<name>D0I686_GRIHO</name>
<feature type="domain" description="AB hydrolase-1" evidence="1">
    <location>
        <begin position="27"/>
        <end position="251"/>
    </location>
</feature>
<dbReference type="Pfam" id="PF00561">
    <property type="entry name" value="Abhydrolase_1"/>
    <property type="match status" value="1"/>
</dbReference>
<dbReference type="SUPFAM" id="SSF53474">
    <property type="entry name" value="alpha/beta-Hydrolases"/>
    <property type="match status" value="1"/>
</dbReference>
<dbReference type="InterPro" id="IPR029058">
    <property type="entry name" value="AB_hydrolase_fold"/>
</dbReference>
<dbReference type="PRINTS" id="PR00111">
    <property type="entry name" value="ABHYDROLASE"/>
</dbReference>
<evidence type="ECO:0000259" key="1">
    <source>
        <dbReference type="Pfam" id="PF00561"/>
    </source>
</evidence>
<dbReference type="PANTHER" id="PTHR43798">
    <property type="entry name" value="MONOACYLGLYCEROL LIPASE"/>
    <property type="match status" value="1"/>
</dbReference>
<reference evidence="2 3" key="1">
    <citation type="submission" date="2009-10" db="EMBL/GenBank/DDBJ databases">
        <authorList>
            <consortium name="Los Alamos National Laboratory (LANL)"/>
            <consortium name="National Microbial Pathogen Data Resource (NMPDR)"/>
            <person name="Saunders E.H."/>
            <person name="Munk A.C."/>
            <person name="Tapia R."/>
            <person name="Green L."/>
            <person name="Rogers Y."/>
            <person name="Detter J.C."/>
            <person name="Bruce D."/>
            <person name="Brettin T.S."/>
            <person name="Colwell R.R."/>
            <person name="Huq A."/>
            <person name="Grim C.J."/>
            <person name="Hasan N.A."/>
            <person name="Bartels D."/>
            <person name="Vonstein V."/>
        </authorList>
    </citation>
    <scope>NUCLEOTIDE SEQUENCE [LARGE SCALE GENOMIC DNA]</scope>
    <source>
        <strain evidence="2 3">CIP 101886</strain>
    </source>
</reference>
<dbReference type="AlphaFoldDB" id="D0I686"/>
<dbReference type="Gene3D" id="3.40.50.1820">
    <property type="entry name" value="alpha/beta hydrolase"/>
    <property type="match status" value="1"/>
</dbReference>
<gene>
    <name evidence="2" type="ORF">VHA_001253</name>
</gene>
<protein>
    <submittedName>
        <fullName evidence="2">Alpha/beta hydrolase fold putative</fullName>
    </submittedName>
</protein>
<dbReference type="InterPro" id="IPR050266">
    <property type="entry name" value="AB_hydrolase_sf"/>
</dbReference>
<comment type="caution">
    <text evidence="2">The sequence shown here is derived from an EMBL/GenBank/DDBJ whole genome shotgun (WGS) entry which is preliminary data.</text>
</comment>
<evidence type="ECO:0000313" key="3">
    <source>
        <dbReference type="Proteomes" id="UP000003604"/>
    </source>
</evidence>
<keyword evidence="2" id="KW-0378">Hydrolase</keyword>
<accession>D0I686</accession>
<sequence length="266" mass="30784">MCILIRVNVLEKLFYFDSDPQDKNKKPTIVFLHGFFMSHMMFKHQIEALSNHYRVICPDFRCFGKSNQCDNSFTLDDLVNDIVDILKNNGISEYYVVGMSMGGYIAQRLSILSSPKVKGMVLISTQSNKDNPEIIQHYKELVKNWHFYQSRCEVIEYLLKVFFGDNVVISDEWRDIWLSYDAQDISLAMQAMIEREDFCHKLSKIQCPVAIIHGDSDDGIPLDAAYKLEKLINDATLHVIENGKHGICLTHHEEINKIILNFLRSN</sequence>
<dbReference type="eggNOG" id="COG2267">
    <property type="taxonomic scope" value="Bacteria"/>
</dbReference>
<dbReference type="GO" id="GO:0016787">
    <property type="term" value="F:hydrolase activity"/>
    <property type="evidence" value="ECO:0007669"/>
    <property type="project" value="UniProtKB-KW"/>
</dbReference>
<dbReference type="EMBL" id="ADAQ01000011">
    <property type="protein sequence ID" value="EEY72155.1"/>
    <property type="molecule type" value="Genomic_DNA"/>
</dbReference>
<dbReference type="InterPro" id="IPR000073">
    <property type="entry name" value="AB_hydrolase_1"/>
</dbReference>
<dbReference type="Proteomes" id="UP000003604">
    <property type="component" value="Unassembled WGS sequence"/>
</dbReference>
<evidence type="ECO:0000313" key="2">
    <source>
        <dbReference type="EMBL" id="EEY72155.1"/>
    </source>
</evidence>
<organism evidence="2 3">
    <name type="scientific">Grimontia hollisae CIP 101886</name>
    <dbReference type="NCBI Taxonomy" id="675812"/>
    <lineage>
        <taxon>Bacteria</taxon>
        <taxon>Pseudomonadati</taxon>
        <taxon>Pseudomonadota</taxon>
        <taxon>Gammaproteobacteria</taxon>
        <taxon>Vibrionales</taxon>
        <taxon>Vibrionaceae</taxon>
        <taxon>Grimontia</taxon>
    </lineage>
</organism>
<proteinExistence type="predicted"/>
<keyword evidence="3" id="KW-1185">Reference proteome</keyword>